<keyword evidence="3" id="KW-1185">Reference proteome</keyword>
<name>A0AAN7JG15_9MYRT</name>
<organism evidence="2 3">
    <name type="scientific">Trapa incisa</name>
    <dbReference type="NCBI Taxonomy" id="236973"/>
    <lineage>
        <taxon>Eukaryota</taxon>
        <taxon>Viridiplantae</taxon>
        <taxon>Streptophyta</taxon>
        <taxon>Embryophyta</taxon>
        <taxon>Tracheophyta</taxon>
        <taxon>Spermatophyta</taxon>
        <taxon>Magnoliopsida</taxon>
        <taxon>eudicotyledons</taxon>
        <taxon>Gunneridae</taxon>
        <taxon>Pentapetalae</taxon>
        <taxon>rosids</taxon>
        <taxon>malvids</taxon>
        <taxon>Myrtales</taxon>
        <taxon>Lythraceae</taxon>
        <taxon>Trapa</taxon>
    </lineage>
</organism>
<gene>
    <name evidence="2" type="ORF">SAY87_024581</name>
</gene>
<comment type="caution">
    <text evidence="2">The sequence shown here is derived from an EMBL/GenBank/DDBJ whole genome shotgun (WGS) entry which is preliminary data.</text>
</comment>
<proteinExistence type="predicted"/>
<evidence type="ECO:0000313" key="3">
    <source>
        <dbReference type="Proteomes" id="UP001345219"/>
    </source>
</evidence>
<dbReference type="AlphaFoldDB" id="A0AAN7JG15"/>
<feature type="compositionally biased region" description="Basic and acidic residues" evidence="1">
    <location>
        <begin position="20"/>
        <end position="36"/>
    </location>
</feature>
<protein>
    <submittedName>
        <fullName evidence="2">Uncharacterized protein</fullName>
    </submittedName>
</protein>
<accession>A0AAN7JG15</accession>
<dbReference type="Proteomes" id="UP001345219">
    <property type="component" value="Chromosome 19"/>
</dbReference>
<sequence length="105" mass="11579">MSQRKKRVLPFSCYGNLPDDEQHAPLHSKEHPRSERVDEDVDEPAPAPAPPPPAEKTAKKAAAKATDTKGSWMPSMMRMITTACELLCPSPDLNHSKGDSKKVLF</sequence>
<dbReference type="EMBL" id="JAXIOK010000024">
    <property type="protein sequence ID" value="KAK4740993.1"/>
    <property type="molecule type" value="Genomic_DNA"/>
</dbReference>
<feature type="region of interest" description="Disordered" evidence="1">
    <location>
        <begin position="1"/>
        <end position="74"/>
    </location>
</feature>
<evidence type="ECO:0000313" key="2">
    <source>
        <dbReference type="EMBL" id="KAK4740993.1"/>
    </source>
</evidence>
<evidence type="ECO:0000256" key="1">
    <source>
        <dbReference type="SAM" id="MobiDB-lite"/>
    </source>
</evidence>
<reference evidence="2 3" key="1">
    <citation type="journal article" date="2023" name="Hortic Res">
        <title>Pangenome of water caltrop reveals structural variations and asymmetric subgenome divergence after allopolyploidization.</title>
        <authorList>
            <person name="Zhang X."/>
            <person name="Chen Y."/>
            <person name="Wang L."/>
            <person name="Yuan Y."/>
            <person name="Fang M."/>
            <person name="Shi L."/>
            <person name="Lu R."/>
            <person name="Comes H.P."/>
            <person name="Ma Y."/>
            <person name="Chen Y."/>
            <person name="Huang G."/>
            <person name="Zhou Y."/>
            <person name="Zheng Z."/>
            <person name="Qiu Y."/>
        </authorList>
    </citation>
    <scope>NUCLEOTIDE SEQUENCE [LARGE SCALE GENOMIC DNA]</scope>
    <source>
        <tissue evidence="2">Roots</tissue>
    </source>
</reference>
<feature type="compositionally biased region" description="Pro residues" evidence="1">
    <location>
        <begin position="45"/>
        <end position="54"/>
    </location>
</feature>